<accession>A0A851GD55</accession>
<evidence type="ECO:0000313" key="2">
    <source>
        <dbReference type="Proteomes" id="UP000557872"/>
    </source>
</evidence>
<proteinExistence type="predicted"/>
<dbReference type="Proteomes" id="UP000557872">
    <property type="component" value="Unassembled WGS sequence"/>
</dbReference>
<comment type="caution">
    <text evidence="1">The sequence shown here is derived from an EMBL/GenBank/DDBJ whole genome shotgun (WGS) entry which is preliminary data.</text>
</comment>
<keyword evidence="2" id="KW-1185">Reference proteome</keyword>
<dbReference type="EMBL" id="JACBAZ010000002">
    <property type="protein sequence ID" value="NWK55109.1"/>
    <property type="molecule type" value="Genomic_DNA"/>
</dbReference>
<gene>
    <name evidence="1" type="ORF">HW115_05775</name>
</gene>
<dbReference type="InterPro" id="IPR027417">
    <property type="entry name" value="P-loop_NTPase"/>
</dbReference>
<dbReference type="SUPFAM" id="SSF52540">
    <property type="entry name" value="P-loop containing nucleoside triphosphate hydrolases"/>
    <property type="match status" value="1"/>
</dbReference>
<evidence type="ECO:0000313" key="1">
    <source>
        <dbReference type="EMBL" id="NWK55109.1"/>
    </source>
</evidence>
<protein>
    <recommendedName>
        <fullName evidence="3">AAA+ ATPase domain-containing protein</fullName>
    </recommendedName>
</protein>
<reference evidence="1 2" key="1">
    <citation type="submission" date="2020-07" db="EMBL/GenBank/DDBJ databases">
        <title>Roseicoccus Jingziensis gen. nov., sp. nov., isolated from coastal seawater.</title>
        <authorList>
            <person name="Feng X."/>
        </authorList>
    </citation>
    <scope>NUCLEOTIDE SEQUENCE [LARGE SCALE GENOMIC DNA]</scope>
    <source>
        <strain evidence="1 2">N1E253</strain>
    </source>
</reference>
<organism evidence="1 2">
    <name type="scientific">Oceaniferula marina</name>
    <dbReference type="NCBI Taxonomy" id="2748318"/>
    <lineage>
        <taxon>Bacteria</taxon>
        <taxon>Pseudomonadati</taxon>
        <taxon>Verrucomicrobiota</taxon>
        <taxon>Verrucomicrobiia</taxon>
        <taxon>Verrucomicrobiales</taxon>
        <taxon>Verrucomicrobiaceae</taxon>
        <taxon>Oceaniferula</taxon>
    </lineage>
</organism>
<name>A0A851GD55_9BACT</name>
<sequence>MMRAHDNPFATDRVEQLLVFRPEWSGTSWSAIEDRWTKLGQRGALIGPHGSGKTTFLDAWEKRLMEQGGEVLRLFLNRESRELDEIAWEALEDASGKIVILDGEEQLGWLQRRRFYQCTASAAGVLVARHRRGKLPVLLEFEPNMELLIRCVHELAPQQVEALSEHLPSWWREHHGNIREVLLRCYDYGAGTSQSPVGE</sequence>
<evidence type="ECO:0008006" key="3">
    <source>
        <dbReference type="Google" id="ProtNLM"/>
    </source>
</evidence>
<dbReference type="AlphaFoldDB" id="A0A851GD55"/>